<evidence type="ECO:0000256" key="3">
    <source>
        <dbReference type="ARBA" id="ARBA00022692"/>
    </source>
</evidence>
<evidence type="ECO:0000256" key="4">
    <source>
        <dbReference type="ARBA" id="ARBA00022968"/>
    </source>
</evidence>
<dbReference type="PANTHER" id="PTHR11523:SF28">
    <property type="entry name" value="NA_K-ATPASE BETA SUBUNIT ISOFORM 4-RELATED"/>
    <property type="match status" value="1"/>
</dbReference>
<dbReference type="PANTHER" id="PTHR11523">
    <property type="entry name" value="SODIUM/POTASSIUM-DEPENDENT ATPASE BETA SUBUNIT"/>
    <property type="match status" value="1"/>
</dbReference>
<dbReference type="Gene3D" id="2.60.40.1660">
    <property type="entry name" value="Na, k-atpase alpha subunit"/>
    <property type="match status" value="1"/>
</dbReference>
<dbReference type="InterPro" id="IPR000402">
    <property type="entry name" value="Na/K_ATPase_sub_beta"/>
</dbReference>
<keyword evidence="8" id="KW-1185">Reference proteome</keyword>
<name>A0ABD2PRC8_9PLAT</name>
<sequence length="187" mass="21626">LGDEYTYLKYSDALLAFTLQYDYGKQVREQSLIECQMEPGKASPEISPRKSCVFDLEWANRCNIFRAFGYSDGCPCVALKLNPIYGWLPDVEEGKLGPEVRCTGKHDVDRDLLVHTGIKYYDARDRPDENLGVFPHYYFPYLAQENYNNPLVFVEFCMPPRYALVTILCHVEAKNLNSSVEFYMLMD</sequence>
<comment type="caution">
    <text evidence="7">The sequence shown here is derived from an EMBL/GenBank/DDBJ whole genome shotgun (WGS) entry which is preliminary data.</text>
</comment>
<dbReference type="EMBL" id="JBJKFK010003308">
    <property type="protein sequence ID" value="KAL3310034.1"/>
    <property type="molecule type" value="Genomic_DNA"/>
</dbReference>
<evidence type="ECO:0000256" key="2">
    <source>
        <dbReference type="ARBA" id="ARBA00005876"/>
    </source>
</evidence>
<protein>
    <submittedName>
        <fullName evidence="7">ATPase, Na K transporting, beta</fullName>
    </submittedName>
</protein>
<dbReference type="Pfam" id="PF00287">
    <property type="entry name" value="Na_K-ATPase"/>
    <property type="match status" value="1"/>
</dbReference>
<keyword evidence="5" id="KW-1133">Transmembrane helix</keyword>
<dbReference type="AlphaFoldDB" id="A0ABD2PRC8"/>
<organism evidence="7 8">
    <name type="scientific">Cichlidogyrus casuarinus</name>
    <dbReference type="NCBI Taxonomy" id="1844966"/>
    <lineage>
        <taxon>Eukaryota</taxon>
        <taxon>Metazoa</taxon>
        <taxon>Spiralia</taxon>
        <taxon>Lophotrochozoa</taxon>
        <taxon>Platyhelminthes</taxon>
        <taxon>Monogenea</taxon>
        <taxon>Monopisthocotylea</taxon>
        <taxon>Dactylogyridea</taxon>
        <taxon>Ancyrocephalidae</taxon>
        <taxon>Cichlidogyrus</taxon>
    </lineage>
</organism>
<feature type="non-terminal residue" evidence="7">
    <location>
        <position position="1"/>
    </location>
</feature>
<proteinExistence type="inferred from homology"/>
<dbReference type="Proteomes" id="UP001626550">
    <property type="component" value="Unassembled WGS sequence"/>
</dbReference>
<dbReference type="GO" id="GO:0016020">
    <property type="term" value="C:membrane"/>
    <property type="evidence" value="ECO:0007669"/>
    <property type="project" value="UniProtKB-SubCell"/>
</dbReference>
<dbReference type="InterPro" id="IPR038702">
    <property type="entry name" value="Na/K_ATPase_sub_beta_sf"/>
</dbReference>
<gene>
    <name evidence="7" type="primary">ATP1B4_4</name>
    <name evidence="7" type="ORF">Ciccas_011406</name>
</gene>
<evidence type="ECO:0000256" key="5">
    <source>
        <dbReference type="ARBA" id="ARBA00022989"/>
    </source>
</evidence>
<comment type="subcellular location">
    <subcellularLocation>
        <location evidence="1">Membrane</location>
        <topology evidence="1">Single-pass type II membrane protein</topology>
    </subcellularLocation>
</comment>
<reference evidence="7 8" key="1">
    <citation type="submission" date="2024-11" db="EMBL/GenBank/DDBJ databases">
        <title>Adaptive evolution of stress response genes in parasites aligns with host niche diversity.</title>
        <authorList>
            <person name="Hahn C."/>
            <person name="Resl P."/>
        </authorList>
    </citation>
    <scope>NUCLEOTIDE SEQUENCE [LARGE SCALE GENOMIC DNA]</scope>
    <source>
        <strain evidence="7">EGGRZ-B1_66</strain>
        <tissue evidence="7">Body</tissue>
    </source>
</reference>
<keyword evidence="6" id="KW-0472">Membrane</keyword>
<evidence type="ECO:0000256" key="6">
    <source>
        <dbReference type="ARBA" id="ARBA00023136"/>
    </source>
</evidence>
<evidence type="ECO:0000313" key="7">
    <source>
        <dbReference type="EMBL" id="KAL3310034.1"/>
    </source>
</evidence>
<comment type="similarity">
    <text evidence="2">Belongs to the X(+)/potassium ATPases subunit beta family.</text>
</comment>
<keyword evidence="3" id="KW-0812">Transmembrane</keyword>
<keyword evidence="4" id="KW-0735">Signal-anchor</keyword>
<evidence type="ECO:0000313" key="8">
    <source>
        <dbReference type="Proteomes" id="UP001626550"/>
    </source>
</evidence>
<evidence type="ECO:0000256" key="1">
    <source>
        <dbReference type="ARBA" id="ARBA00004606"/>
    </source>
</evidence>
<accession>A0ABD2PRC8</accession>